<reference evidence="17 18" key="1">
    <citation type="submission" date="2014-03" db="EMBL/GenBank/DDBJ databases">
        <title>Genomics of Bifidobacteria.</title>
        <authorList>
            <person name="Ventura M."/>
            <person name="Milani C."/>
            <person name="Lugli G.A."/>
        </authorList>
    </citation>
    <scope>NUCLEOTIDE SEQUENCE [LARGE SCALE GENOMIC DNA]</scope>
    <source>
        <strain evidence="17 18">LMG 11597</strain>
    </source>
</reference>
<comment type="subcellular location">
    <subcellularLocation>
        <location evidence="1 14">Cytoplasm</location>
    </subcellularLocation>
</comment>
<evidence type="ECO:0000259" key="15">
    <source>
        <dbReference type="PROSITE" id="PS50862"/>
    </source>
</evidence>
<dbReference type="InterPro" id="IPR002320">
    <property type="entry name" value="Thr-tRNA-ligase_IIa"/>
</dbReference>
<comment type="similarity">
    <text evidence="2 14">Belongs to the class-II aminoacyl-tRNA synthetase family.</text>
</comment>
<dbReference type="STRING" id="77635.BISU_1753"/>
<comment type="subunit">
    <text evidence="14">Homodimer.</text>
</comment>
<dbReference type="EMBL" id="JGZR01000009">
    <property type="protein sequence ID" value="KFJ01739.1"/>
    <property type="molecule type" value="Genomic_DNA"/>
</dbReference>
<dbReference type="GO" id="GO:0005737">
    <property type="term" value="C:cytoplasm"/>
    <property type="evidence" value="ECO:0007669"/>
    <property type="project" value="UniProtKB-SubCell"/>
</dbReference>
<name>A0A087E1T8_9BIFI</name>
<evidence type="ECO:0000256" key="8">
    <source>
        <dbReference type="ARBA" id="ARBA00022833"/>
    </source>
</evidence>
<keyword evidence="7 14" id="KW-0547">Nucleotide-binding</keyword>
<comment type="caution">
    <text evidence="17">The sequence shown here is derived from an EMBL/GenBank/DDBJ whole genome shotgun (WGS) entry which is preliminary data.</text>
</comment>
<dbReference type="InterPro" id="IPR002314">
    <property type="entry name" value="aa-tRNA-synt_IIb"/>
</dbReference>
<dbReference type="InterPro" id="IPR012947">
    <property type="entry name" value="tRNA_SAD"/>
</dbReference>
<dbReference type="PRINTS" id="PR01047">
    <property type="entry name" value="TRNASYNTHTHR"/>
</dbReference>
<dbReference type="OrthoDB" id="9802304at2"/>
<evidence type="ECO:0000313" key="18">
    <source>
        <dbReference type="Proteomes" id="UP000029055"/>
    </source>
</evidence>
<comment type="catalytic activity">
    <reaction evidence="13 14">
        <text>tRNA(Thr) + L-threonine + ATP = L-threonyl-tRNA(Thr) + AMP + diphosphate + H(+)</text>
        <dbReference type="Rhea" id="RHEA:24624"/>
        <dbReference type="Rhea" id="RHEA-COMP:9670"/>
        <dbReference type="Rhea" id="RHEA-COMP:9704"/>
        <dbReference type="ChEBI" id="CHEBI:15378"/>
        <dbReference type="ChEBI" id="CHEBI:30616"/>
        <dbReference type="ChEBI" id="CHEBI:33019"/>
        <dbReference type="ChEBI" id="CHEBI:57926"/>
        <dbReference type="ChEBI" id="CHEBI:78442"/>
        <dbReference type="ChEBI" id="CHEBI:78534"/>
        <dbReference type="ChEBI" id="CHEBI:456215"/>
        <dbReference type="EC" id="6.1.1.3"/>
    </reaction>
</comment>
<dbReference type="CDD" id="cd01667">
    <property type="entry name" value="TGS_ThrRS"/>
    <property type="match status" value="1"/>
</dbReference>
<feature type="domain" description="TGS" evidence="16">
    <location>
        <begin position="1"/>
        <end position="59"/>
    </location>
</feature>
<gene>
    <name evidence="14" type="primary">thrS</name>
    <name evidence="17" type="ORF">BISU_1753</name>
</gene>
<evidence type="ECO:0000256" key="1">
    <source>
        <dbReference type="ARBA" id="ARBA00004496"/>
    </source>
</evidence>
<keyword evidence="12 14" id="KW-0030">Aminoacyl-tRNA synthetase</keyword>
<dbReference type="Pfam" id="PF07973">
    <property type="entry name" value="tRNA_SAD"/>
    <property type="match status" value="1"/>
</dbReference>
<dbReference type="SMART" id="SM00863">
    <property type="entry name" value="tRNA_SAD"/>
    <property type="match status" value="1"/>
</dbReference>
<dbReference type="Pfam" id="PF03129">
    <property type="entry name" value="HGTP_anticodon"/>
    <property type="match status" value="1"/>
</dbReference>
<dbReference type="Gene3D" id="3.30.980.10">
    <property type="entry name" value="Threonyl-trna Synthetase, Chain A, domain 2"/>
    <property type="match status" value="1"/>
</dbReference>
<evidence type="ECO:0000256" key="5">
    <source>
        <dbReference type="ARBA" id="ARBA00022598"/>
    </source>
</evidence>
<dbReference type="CDD" id="cd00771">
    <property type="entry name" value="ThrRS_core"/>
    <property type="match status" value="1"/>
</dbReference>
<evidence type="ECO:0000259" key="16">
    <source>
        <dbReference type="PROSITE" id="PS51880"/>
    </source>
</evidence>
<dbReference type="AlphaFoldDB" id="A0A087E1T8"/>
<dbReference type="Proteomes" id="UP000029055">
    <property type="component" value="Unassembled WGS sequence"/>
</dbReference>
<dbReference type="GO" id="GO:0046872">
    <property type="term" value="F:metal ion binding"/>
    <property type="evidence" value="ECO:0007669"/>
    <property type="project" value="UniProtKB-KW"/>
</dbReference>
<keyword evidence="6 14" id="KW-0479">Metal-binding</keyword>
<dbReference type="SUPFAM" id="SSF55681">
    <property type="entry name" value="Class II aaRS and biotin synthetases"/>
    <property type="match status" value="1"/>
</dbReference>
<keyword evidence="5 14" id="KW-0436">Ligase</keyword>
<dbReference type="NCBIfam" id="TIGR00418">
    <property type="entry name" value="thrS"/>
    <property type="match status" value="1"/>
</dbReference>
<proteinExistence type="inferred from homology"/>
<keyword evidence="10 14" id="KW-0694">RNA-binding</keyword>
<dbReference type="Gene3D" id="3.30.54.20">
    <property type="match status" value="1"/>
</dbReference>
<dbReference type="Gene3D" id="3.40.50.800">
    <property type="entry name" value="Anticodon-binding domain"/>
    <property type="match status" value="1"/>
</dbReference>
<dbReference type="InterPro" id="IPR018163">
    <property type="entry name" value="Thr/Ala-tRNA-synth_IIc_edit"/>
</dbReference>
<dbReference type="InterPro" id="IPR006195">
    <property type="entry name" value="aa-tRNA-synth_II"/>
</dbReference>
<dbReference type="InterPro" id="IPR045864">
    <property type="entry name" value="aa-tRNA-synth_II/BPL/LPL"/>
</dbReference>
<dbReference type="Pfam" id="PF00587">
    <property type="entry name" value="tRNA-synt_2b"/>
    <property type="match status" value="1"/>
</dbReference>
<dbReference type="CDD" id="cd00860">
    <property type="entry name" value="ThrRS_anticodon"/>
    <property type="match status" value="1"/>
</dbReference>
<dbReference type="PANTHER" id="PTHR11451:SF44">
    <property type="entry name" value="THREONINE--TRNA LIGASE, CHLOROPLASTIC_MITOCHONDRIAL 2"/>
    <property type="match status" value="1"/>
</dbReference>
<sequence length="696" mass="78397">MSDQIISITLNGEAKEVKSSDTGVQLFEDDKNIIAVRLNGQPRDLYTPLKDGDSVEPIALDSPDGLAIMRHSATHVMAQAVQEIRPDAKLGIGPVIDNGFYYDFDVDEPFTPEDLKDIEKRMQRIIKQSQSFRRRVVSEDEARAEEQDQPYKLQLIGKKEAEIDEEASTEVSTGELSMYDNVDRNGTTVWKDLCRGPHLPNTRYIKAFKLERTAAAYWLGDEHNKMLQRIYGTAWPTKDELKAYASRMEEAAKRDHRKLGQEMDLFSFPEEIGPGLAVFHPKGAAIINAMEDYSREQHRKHHYSFVQTPHITKGHLYEISGHLQWYKDGMFPPMRLDEERDEQGNVTKQGLDYYLKPMNCPMHNLIFKSRQRSYRELPLRLFEFGTVYRYEKSGVVHGLTRVRGLTQDDSHIYCTREQMKGELTSLLTFVLGLLKDFGLNDFYLELSTKDPHKFVGSDEVWEEATSTLAEVAKDSGLELVDDPGGAAFYGPKISVQARDAIGRTWQVSTIQLDFNLPERFGLEYIAADGSHQRPVMIHRALFGSIERFFAILLEHYAGAFPVWLAPVQVTGIPVADEFTPHLEAFIQDLEDNLVRCELDRSDDRFGKKIRNASKSKVPFTLIAGSEDVSKNAVSFRFRDGSQLNGVPLEQAKAWILGVISSRVQVNSADDFAAATSAAASSATSAEIPAAASAALD</sequence>
<dbReference type="PROSITE" id="PS51880">
    <property type="entry name" value="TGS"/>
    <property type="match status" value="1"/>
</dbReference>
<keyword evidence="8 14" id="KW-0862">Zinc</keyword>
<evidence type="ECO:0000256" key="7">
    <source>
        <dbReference type="ARBA" id="ARBA00022741"/>
    </source>
</evidence>
<dbReference type="GO" id="GO:0004829">
    <property type="term" value="F:threonine-tRNA ligase activity"/>
    <property type="evidence" value="ECO:0007669"/>
    <property type="project" value="UniProtKB-UniRule"/>
</dbReference>
<dbReference type="InterPro" id="IPR033728">
    <property type="entry name" value="ThrRS_core"/>
</dbReference>
<dbReference type="InterPro" id="IPR004095">
    <property type="entry name" value="TGS"/>
</dbReference>
<dbReference type="GO" id="GO:0006435">
    <property type="term" value="P:threonyl-tRNA aminoacylation"/>
    <property type="evidence" value="ECO:0007669"/>
    <property type="project" value="UniProtKB-UniRule"/>
</dbReference>
<evidence type="ECO:0000256" key="11">
    <source>
        <dbReference type="ARBA" id="ARBA00022917"/>
    </source>
</evidence>
<comment type="cofactor">
    <cofactor evidence="14">
        <name>Zn(2+)</name>
        <dbReference type="ChEBI" id="CHEBI:29105"/>
    </cofactor>
    <text evidence="14">Binds 1 zinc ion per subunit.</text>
</comment>
<protein>
    <recommendedName>
        <fullName evidence="14">Threonine--tRNA ligase</fullName>
        <ecNumber evidence="14">6.1.1.3</ecNumber>
    </recommendedName>
    <alternativeName>
        <fullName evidence="14">Threonyl-tRNA synthetase</fullName>
        <shortName evidence="14">ThrRS</shortName>
    </alternativeName>
</protein>
<dbReference type="InterPro" id="IPR047246">
    <property type="entry name" value="ThrRS_anticodon"/>
</dbReference>
<dbReference type="HAMAP" id="MF_00184">
    <property type="entry name" value="Thr_tRNA_synth"/>
    <property type="match status" value="1"/>
</dbReference>
<dbReference type="FunFam" id="3.30.980.10:FF:000005">
    <property type="entry name" value="Threonyl-tRNA synthetase, mitochondrial"/>
    <property type="match status" value="1"/>
</dbReference>
<keyword evidence="3 14" id="KW-0963">Cytoplasm</keyword>
<dbReference type="Gene3D" id="3.30.930.10">
    <property type="entry name" value="Bira Bifunctional Protein, Domain 2"/>
    <property type="match status" value="1"/>
</dbReference>
<comment type="caution">
    <text evidence="14">Lacks conserved residue(s) required for the propagation of feature annotation.</text>
</comment>
<dbReference type="PANTHER" id="PTHR11451">
    <property type="entry name" value="THREONINE-TRNA LIGASE"/>
    <property type="match status" value="1"/>
</dbReference>
<feature type="domain" description="Aminoacyl-transfer RNA synthetases class-II family profile" evidence="15">
    <location>
        <begin position="255"/>
        <end position="561"/>
    </location>
</feature>
<dbReference type="PROSITE" id="PS50862">
    <property type="entry name" value="AA_TRNA_LIGASE_II"/>
    <property type="match status" value="1"/>
</dbReference>
<feature type="binding site" evidence="14">
    <location>
        <position position="411"/>
    </location>
    <ligand>
        <name>Zn(2+)</name>
        <dbReference type="ChEBI" id="CHEBI:29105"/>
        <note>catalytic</note>
    </ligand>
</feature>
<dbReference type="SUPFAM" id="SSF55186">
    <property type="entry name" value="ThrRS/AlaRS common domain"/>
    <property type="match status" value="1"/>
</dbReference>
<keyword evidence="11 14" id="KW-0648">Protein biosynthesis</keyword>
<dbReference type="InterPro" id="IPR004154">
    <property type="entry name" value="Anticodon-bd"/>
</dbReference>
<evidence type="ECO:0000256" key="4">
    <source>
        <dbReference type="ARBA" id="ARBA00022555"/>
    </source>
</evidence>
<dbReference type="InterPro" id="IPR036621">
    <property type="entry name" value="Anticodon-bd_dom_sf"/>
</dbReference>
<dbReference type="RefSeq" id="WP_024464486.1">
    <property type="nucleotide sequence ID" value="NZ_CP062939.1"/>
</dbReference>
<keyword evidence="4 14" id="KW-0820">tRNA-binding</keyword>
<dbReference type="GO" id="GO:0000049">
    <property type="term" value="F:tRNA binding"/>
    <property type="evidence" value="ECO:0007669"/>
    <property type="project" value="UniProtKB-KW"/>
</dbReference>
<dbReference type="GO" id="GO:0005524">
    <property type="term" value="F:ATP binding"/>
    <property type="evidence" value="ECO:0007669"/>
    <property type="project" value="UniProtKB-UniRule"/>
</dbReference>
<dbReference type="FunFam" id="3.30.930.10:FF:000019">
    <property type="entry name" value="Threonine--tRNA ligase"/>
    <property type="match status" value="1"/>
</dbReference>
<dbReference type="SUPFAM" id="SSF52954">
    <property type="entry name" value="Class II aaRS ABD-related"/>
    <property type="match status" value="1"/>
</dbReference>
<evidence type="ECO:0000256" key="3">
    <source>
        <dbReference type="ARBA" id="ARBA00022490"/>
    </source>
</evidence>
<evidence type="ECO:0000256" key="9">
    <source>
        <dbReference type="ARBA" id="ARBA00022840"/>
    </source>
</evidence>
<evidence type="ECO:0000256" key="2">
    <source>
        <dbReference type="ARBA" id="ARBA00008226"/>
    </source>
</evidence>
<dbReference type="eggNOG" id="COG0441">
    <property type="taxonomic scope" value="Bacteria"/>
</dbReference>
<evidence type="ECO:0000256" key="12">
    <source>
        <dbReference type="ARBA" id="ARBA00023146"/>
    </source>
</evidence>
<accession>A0A087E1T8</accession>
<evidence type="ECO:0000256" key="13">
    <source>
        <dbReference type="ARBA" id="ARBA00049515"/>
    </source>
</evidence>
<keyword evidence="18" id="KW-1185">Reference proteome</keyword>
<feature type="binding site" evidence="14">
    <location>
        <position position="360"/>
    </location>
    <ligand>
        <name>Zn(2+)</name>
        <dbReference type="ChEBI" id="CHEBI:29105"/>
        <note>catalytic</note>
    </ligand>
</feature>
<evidence type="ECO:0000256" key="6">
    <source>
        <dbReference type="ARBA" id="ARBA00022723"/>
    </source>
</evidence>
<dbReference type="EC" id="6.1.1.3" evidence="14"/>
<organism evidence="17 18">
    <name type="scientific">Bifidobacterium subtile</name>
    <dbReference type="NCBI Taxonomy" id="77635"/>
    <lineage>
        <taxon>Bacteria</taxon>
        <taxon>Bacillati</taxon>
        <taxon>Actinomycetota</taxon>
        <taxon>Actinomycetes</taxon>
        <taxon>Bifidobacteriales</taxon>
        <taxon>Bifidobacteriaceae</taxon>
        <taxon>Bifidobacterium</taxon>
    </lineage>
</organism>
<evidence type="ECO:0000313" key="17">
    <source>
        <dbReference type="EMBL" id="KFJ01739.1"/>
    </source>
</evidence>
<feature type="binding site" evidence="14">
    <location>
        <position position="538"/>
    </location>
    <ligand>
        <name>Zn(2+)</name>
        <dbReference type="ChEBI" id="CHEBI:29105"/>
        <note>catalytic</note>
    </ligand>
</feature>
<evidence type="ECO:0000256" key="10">
    <source>
        <dbReference type="ARBA" id="ARBA00022884"/>
    </source>
</evidence>
<keyword evidence="9 14" id="KW-0067">ATP-binding</keyword>
<evidence type="ECO:0000256" key="14">
    <source>
        <dbReference type="HAMAP-Rule" id="MF_00184"/>
    </source>
</evidence>